<evidence type="ECO:0000313" key="3">
    <source>
        <dbReference type="Proteomes" id="UP001595616"/>
    </source>
</evidence>
<comment type="caution">
    <text evidence="2">The sequence shown here is derived from an EMBL/GenBank/DDBJ whole genome shotgun (WGS) entry which is preliminary data.</text>
</comment>
<dbReference type="EC" id="2.1.1.64" evidence="2"/>
<dbReference type="InterPro" id="IPR025714">
    <property type="entry name" value="Methyltranfer_dom"/>
</dbReference>
<reference evidence="3" key="1">
    <citation type="journal article" date="2019" name="Int. J. Syst. Evol. Microbiol.">
        <title>The Global Catalogue of Microorganisms (GCM) 10K type strain sequencing project: providing services to taxonomists for standard genome sequencing and annotation.</title>
        <authorList>
            <consortium name="The Broad Institute Genomics Platform"/>
            <consortium name="The Broad Institute Genome Sequencing Center for Infectious Disease"/>
            <person name="Wu L."/>
            <person name="Ma J."/>
        </authorList>
    </citation>
    <scope>NUCLEOTIDE SEQUENCE [LARGE SCALE GENOMIC DNA]</scope>
    <source>
        <strain evidence="3">CECT 7956</strain>
    </source>
</reference>
<dbReference type="GO" id="GO:0032259">
    <property type="term" value="P:methylation"/>
    <property type="evidence" value="ECO:0007669"/>
    <property type="project" value="UniProtKB-KW"/>
</dbReference>
<dbReference type="PANTHER" id="PTHR43464:SF94">
    <property type="entry name" value="MALONYL-[ACYL-CARRIER PROTEIN] O-METHYLTRANSFERASE"/>
    <property type="match status" value="1"/>
</dbReference>
<dbReference type="SUPFAM" id="SSF53335">
    <property type="entry name" value="S-adenosyl-L-methionine-dependent methyltransferases"/>
    <property type="match status" value="1"/>
</dbReference>
<feature type="domain" description="Methyltransferase" evidence="1">
    <location>
        <begin position="40"/>
        <end position="141"/>
    </location>
</feature>
<organism evidence="2 3">
    <name type="scientific">Lacihabitans lacunae</name>
    <dbReference type="NCBI Taxonomy" id="1028214"/>
    <lineage>
        <taxon>Bacteria</taxon>
        <taxon>Pseudomonadati</taxon>
        <taxon>Bacteroidota</taxon>
        <taxon>Cytophagia</taxon>
        <taxon>Cytophagales</taxon>
        <taxon>Leadbetterellaceae</taxon>
        <taxon>Lacihabitans</taxon>
    </lineage>
</organism>
<dbReference type="CDD" id="cd02440">
    <property type="entry name" value="AdoMet_MTases"/>
    <property type="match status" value="1"/>
</dbReference>
<evidence type="ECO:0000259" key="1">
    <source>
        <dbReference type="Pfam" id="PF13847"/>
    </source>
</evidence>
<sequence length="252" mass="28806">MLINRAEYEAMYQVEEQLWWYKILHERVYEAIKAEFGEKTDIKILDAGCGTGGMLSFLAAKGYKQIQGFDFNDAAVEFSKSRGLHVSQASILELKGMFETGSFDVVICNDVLYQFEVEEIKKALLDILSLLKPNGKFISNNNAFEAFRGTHDIAVGSKKRFVLADFKKYLGAQKIVKATYWSFFISPLIFLVRFVQRLQLRFGKVNLAEIKSDVSLPSPFLNSFFYRLVKFESRLSSNFPFGSSLFLIISKN</sequence>
<dbReference type="EC" id="2.1.1.222" evidence="2"/>
<dbReference type="Pfam" id="PF13847">
    <property type="entry name" value="Methyltransf_31"/>
    <property type="match status" value="1"/>
</dbReference>
<dbReference type="EMBL" id="JBHRYQ010000001">
    <property type="protein sequence ID" value="MFC3809438.1"/>
    <property type="molecule type" value="Genomic_DNA"/>
</dbReference>
<keyword evidence="2" id="KW-0808">Transferase</keyword>
<dbReference type="Proteomes" id="UP001595616">
    <property type="component" value="Unassembled WGS sequence"/>
</dbReference>
<name>A0ABV7YTD0_9BACT</name>
<keyword evidence="3" id="KW-1185">Reference proteome</keyword>
<keyword evidence="2" id="KW-0489">Methyltransferase</keyword>
<dbReference type="GO" id="GO:0102208">
    <property type="term" value="F:2-polyprenyl-6-hydroxyphenol methylase activity"/>
    <property type="evidence" value="ECO:0007669"/>
    <property type="project" value="UniProtKB-EC"/>
</dbReference>
<evidence type="ECO:0000313" key="2">
    <source>
        <dbReference type="EMBL" id="MFC3809438.1"/>
    </source>
</evidence>
<dbReference type="Gene3D" id="3.40.50.150">
    <property type="entry name" value="Vaccinia Virus protein VP39"/>
    <property type="match status" value="1"/>
</dbReference>
<dbReference type="InterPro" id="IPR029063">
    <property type="entry name" value="SAM-dependent_MTases_sf"/>
</dbReference>
<dbReference type="PANTHER" id="PTHR43464">
    <property type="entry name" value="METHYLTRANSFERASE"/>
    <property type="match status" value="1"/>
</dbReference>
<dbReference type="GO" id="GO:0061542">
    <property type="term" value="F:3-demethylubiquinol 3-O-methyltransferase activity"/>
    <property type="evidence" value="ECO:0007669"/>
    <property type="project" value="UniProtKB-EC"/>
</dbReference>
<gene>
    <name evidence="2" type="ORF">ACFOOI_02115</name>
</gene>
<protein>
    <submittedName>
        <fullName evidence="2">Class I SAM-dependent methyltransferase</fullName>
        <ecNumber evidence="2">2.1.1.222</ecNumber>
        <ecNumber evidence="2">2.1.1.64</ecNumber>
    </submittedName>
</protein>
<proteinExistence type="predicted"/>
<accession>A0ABV7YTD0</accession>
<dbReference type="RefSeq" id="WP_379834493.1">
    <property type="nucleotide sequence ID" value="NZ_JBHRYQ010000001.1"/>
</dbReference>